<dbReference type="GO" id="GO:0006865">
    <property type="term" value="P:amino acid transport"/>
    <property type="evidence" value="ECO:0007669"/>
    <property type="project" value="UniProtKB-KW"/>
</dbReference>
<dbReference type="PANTHER" id="PTHR43820">
    <property type="entry name" value="HIGH-AFFINITY BRANCHED-CHAIN AMINO ACID TRANSPORT ATP-BINDING PROTEIN LIVF"/>
    <property type="match status" value="1"/>
</dbReference>
<sequence>MALLEVDGIHVFYGNIEALGGLSIQIEGGEMVAILGSNGAGKTTTLRTISGLERARTGSVRFDGRDITKTPAHEIVSLGLCQVPEGRRIFGTLTVAENLALGGYLMRSRPQELRQRREIVLTTFPRLAERRRQLAGTLSGGEQQMLAIGRAMMNRPRLITLDEPSLGLSPVLARTILKIVRRFADEGVAVLVVEQNARQALAVADRAYVLETGRIVLQGRAADLAADERVQRAYLGGFEQIVEEEEAGAEQAR</sequence>
<evidence type="ECO:0000256" key="3">
    <source>
        <dbReference type="ARBA" id="ARBA00022741"/>
    </source>
</evidence>
<gene>
    <name evidence="7" type="ORF">JF922_09165</name>
</gene>
<dbReference type="Gene3D" id="3.40.50.300">
    <property type="entry name" value="P-loop containing nucleotide triphosphate hydrolases"/>
    <property type="match status" value="1"/>
</dbReference>
<dbReference type="InterPro" id="IPR030660">
    <property type="entry name" value="ABC_branched_ATPase_LivF/BraG"/>
</dbReference>
<name>A0A934K1M4_9BACT</name>
<dbReference type="InterPro" id="IPR017871">
    <property type="entry name" value="ABC_transporter-like_CS"/>
</dbReference>
<keyword evidence="8" id="KW-1185">Reference proteome</keyword>
<dbReference type="SMART" id="SM00382">
    <property type="entry name" value="AAA"/>
    <property type="match status" value="1"/>
</dbReference>
<dbReference type="EMBL" id="JAEKNR010000100">
    <property type="protein sequence ID" value="MBJ7598239.1"/>
    <property type="molecule type" value="Genomic_DNA"/>
</dbReference>
<proteinExistence type="inferred from homology"/>
<dbReference type="Proteomes" id="UP000612893">
    <property type="component" value="Unassembled WGS sequence"/>
</dbReference>
<dbReference type="RefSeq" id="WP_338201077.1">
    <property type="nucleotide sequence ID" value="NZ_JAEKNR010000100.1"/>
</dbReference>
<keyword evidence="2" id="KW-0813">Transport</keyword>
<protein>
    <submittedName>
        <fullName evidence="7">ABC transporter ATP-binding protein</fullName>
    </submittedName>
</protein>
<evidence type="ECO:0000259" key="6">
    <source>
        <dbReference type="PROSITE" id="PS50893"/>
    </source>
</evidence>
<evidence type="ECO:0000256" key="5">
    <source>
        <dbReference type="ARBA" id="ARBA00022970"/>
    </source>
</evidence>
<dbReference type="InterPro" id="IPR052156">
    <property type="entry name" value="BCAA_Transport_ATP-bd_LivF"/>
</dbReference>
<evidence type="ECO:0000256" key="4">
    <source>
        <dbReference type="ARBA" id="ARBA00022840"/>
    </source>
</evidence>
<dbReference type="Pfam" id="PF00005">
    <property type="entry name" value="ABC_tran"/>
    <property type="match status" value="1"/>
</dbReference>
<dbReference type="SUPFAM" id="SSF52540">
    <property type="entry name" value="P-loop containing nucleoside triphosphate hydrolases"/>
    <property type="match status" value="1"/>
</dbReference>
<dbReference type="AlphaFoldDB" id="A0A934K1M4"/>
<comment type="similarity">
    <text evidence="1">Belongs to the ABC transporter superfamily.</text>
</comment>
<evidence type="ECO:0000256" key="1">
    <source>
        <dbReference type="ARBA" id="ARBA00005417"/>
    </source>
</evidence>
<feature type="domain" description="ABC transporter" evidence="6">
    <location>
        <begin position="4"/>
        <end position="237"/>
    </location>
</feature>
<evidence type="ECO:0000313" key="8">
    <source>
        <dbReference type="Proteomes" id="UP000612893"/>
    </source>
</evidence>
<organism evidence="7 8">
    <name type="scientific">Candidatus Nephthysia bennettiae</name>
    <dbReference type="NCBI Taxonomy" id="3127016"/>
    <lineage>
        <taxon>Bacteria</taxon>
        <taxon>Bacillati</taxon>
        <taxon>Candidatus Dormiibacterota</taxon>
        <taxon>Candidatus Dormibacteria</taxon>
        <taxon>Candidatus Dormibacterales</taxon>
        <taxon>Candidatus Dormibacteraceae</taxon>
        <taxon>Candidatus Nephthysia</taxon>
    </lineage>
</organism>
<dbReference type="InterPro" id="IPR003439">
    <property type="entry name" value="ABC_transporter-like_ATP-bd"/>
</dbReference>
<keyword evidence="5" id="KW-0029">Amino-acid transport</keyword>
<reference evidence="7" key="1">
    <citation type="submission" date="2020-10" db="EMBL/GenBank/DDBJ databases">
        <title>Ca. Dormibacterota MAGs.</title>
        <authorList>
            <person name="Montgomery K."/>
        </authorList>
    </citation>
    <scope>NUCLEOTIDE SEQUENCE [LARGE SCALE GENOMIC DNA]</scope>
    <source>
        <strain evidence="7">SC8812_S17_10</strain>
    </source>
</reference>
<dbReference type="InterPro" id="IPR003593">
    <property type="entry name" value="AAA+_ATPase"/>
</dbReference>
<dbReference type="GO" id="GO:0005524">
    <property type="term" value="F:ATP binding"/>
    <property type="evidence" value="ECO:0007669"/>
    <property type="project" value="UniProtKB-KW"/>
</dbReference>
<evidence type="ECO:0000313" key="7">
    <source>
        <dbReference type="EMBL" id="MBJ7598239.1"/>
    </source>
</evidence>
<dbReference type="PANTHER" id="PTHR43820:SF4">
    <property type="entry name" value="HIGH-AFFINITY BRANCHED-CHAIN AMINO ACID TRANSPORT ATP-BINDING PROTEIN LIVF"/>
    <property type="match status" value="1"/>
</dbReference>
<evidence type="ECO:0000256" key="2">
    <source>
        <dbReference type="ARBA" id="ARBA00022448"/>
    </source>
</evidence>
<comment type="caution">
    <text evidence="7">The sequence shown here is derived from an EMBL/GenBank/DDBJ whole genome shotgun (WGS) entry which is preliminary data.</text>
</comment>
<dbReference type="PIRSF" id="PIRSF039137">
    <property type="entry name" value="ABC_branched_ATPase"/>
    <property type="match status" value="1"/>
</dbReference>
<keyword evidence="4 7" id="KW-0067">ATP-binding</keyword>
<dbReference type="PROSITE" id="PS00211">
    <property type="entry name" value="ABC_TRANSPORTER_1"/>
    <property type="match status" value="1"/>
</dbReference>
<keyword evidence="3" id="KW-0547">Nucleotide-binding</keyword>
<dbReference type="InterPro" id="IPR027417">
    <property type="entry name" value="P-loop_NTPase"/>
</dbReference>
<dbReference type="CDD" id="cd03224">
    <property type="entry name" value="ABC_TM1139_LivF_branched"/>
    <property type="match status" value="1"/>
</dbReference>
<dbReference type="PROSITE" id="PS50893">
    <property type="entry name" value="ABC_TRANSPORTER_2"/>
    <property type="match status" value="1"/>
</dbReference>
<accession>A0A934K1M4</accession>